<dbReference type="PANTHER" id="PTHR43133:SF39">
    <property type="entry name" value="SIMILAR TO RNA POLYMERASE SIGMA-E FACTOR"/>
    <property type="match status" value="1"/>
</dbReference>
<dbReference type="Gene3D" id="1.10.10.10">
    <property type="entry name" value="Winged helix-like DNA-binding domain superfamily/Winged helix DNA-binding domain"/>
    <property type="match status" value="1"/>
</dbReference>
<evidence type="ECO:0000256" key="4">
    <source>
        <dbReference type="ARBA" id="ARBA00023163"/>
    </source>
</evidence>
<dbReference type="PANTHER" id="PTHR43133">
    <property type="entry name" value="RNA POLYMERASE ECF-TYPE SIGMA FACTO"/>
    <property type="match status" value="1"/>
</dbReference>
<organism evidence="6 7">
    <name type="scientific">Pseudaquabacterium terrae</name>
    <dbReference type="NCBI Taxonomy" id="2732868"/>
    <lineage>
        <taxon>Bacteria</taxon>
        <taxon>Pseudomonadati</taxon>
        <taxon>Pseudomonadota</taxon>
        <taxon>Betaproteobacteria</taxon>
        <taxon>Burkholderiales</taxon>
        <taxon>Sphaerotilaceae</taxon>
        <taxon>Pseudaquabacterium</taxon>
    </lineage>
</organism>
<dbReference type="EMBL" id="JABRWJ010000007">
    <property type="protein sequence ID" value="NRF70050.1"/>
    <property type="molecule type" value="Genomic_DNA"/>
</dbReference>
<name>A0ABX2EMY6_9BURK</name>
<gene>
    <name evidence="6" type="ORF">HLB44_23885</name>
</gene>
<evidence type="ECO:0000259" key="5">
    <source>
        <dbReference type="Pfam" id="PF07638"/>
    </source>
</evidence>
<evidence type="ECO:0000256" key="2">
    <source>
        <dbReference type="ARBA" id="ARBA00023015"/>
    </source>
</evidence>
<evidence type="ECO:0000313" key="6">
    <source>
        <dbReference type="EMBL" id="NRF70050.1"/>
    </source>
</evidence>
<evidence type="ECO:0000256" key="3">
    <source>
        <dbReference type="ARBA" id="ARBA00023082"/>
    </source>
</evidence>
<dbReference type="NCBIfam" id="TIGR02999">
    <property type="entry name" value="Sig-70_X6"/>
    <property type="match status" value="1"/>
</dbReference>
<dbReference type="InterPro" id="IPR039425">
    <property type="entry name" value="RNA_pol_sigma-70-like"/>
</dbReference>
<dbReference type="InterPro" id="IPR036388">
    <property type="entry name" value="WH-like_DNA-bd_sf"/>
</dbReference>
<comment type="caution">
    <text evidence="6">The sequence shown here is derived from an EMBL/GenBank/DDBJ whole genome shotgun (WGS) entry which is preliminary data.</text>
</comment>
<evidence type="ECO:0000313" key="7">
    <source>
        <dbReference type="Proteomes" id="UP000737171"/>
    </source>
</evidence>
<dbReference type="Gene3D" id="1.10.1740.10">
    <property type="match status" value="1"/>
</dbReference>
<reference evidence="6 7" key="1">
    <citation type="submission" date="2020-05" db="EMBL/GenBank/DDBJ databases">
        <title>Aquincola sp. isolate from soil.</title>
        <authorList>
            <person name="Han J."/>
            <person name="Kim D.-U."/>
        </authorList>
    </citation>
    <scope>NUCLEOTIDE SEQUENCE [LARGE SCALE GENOMIC DNA]</scope>
    <source>
        <strain evidence="6 7">S2</strain>
    </source>
</reference>
<keyword evidence="7" id="KW-1185">Reference proteome</keyword>
<sequence>MPAPDTGPRNDAGAPVDALFEATYAELRRLAHARLRDGGRNTVLDTTALVHETYLRLSKSLQVPVPDRPHFFAYASRVMRSVIIDLVRQRSAERRGGDAVHITLTGDLHEHLHHRDTAARREEILRVHEALAKLGKVDERMAQVVEMRYFGGLTEAEIGEALGVTDRTVRRDWEQARLFLAEALK</sequence>
<dbReference type="InterPro" id="IPR011517">
    <property type="entry name" value="RNA_pol_sigma70_ECF-like"/>
</dbReference>
<keyword evidence="4" id="KW-0804">Transcription</keyword>
<dbReference type="Proteomes" id="UP000737171">
    <property type="component" value="Unassembled WGS sequence"/>
</dbReference>
<keyword evidence="2" id="KW-0805">Transcription regulation</keyword>
<dbReference type="InterPro" id="IPR053812">
    <property type="entry name" value="HTH_Sigma70_ECF-like"/>
</dbReference>
<dbReference type="SUPFAM" id="SSF88946">
    <property type="entry name" value="Sigma2 domain of RNA polymerase sigma factors"/>
    <property type="match status" value="1"/>
</dbReference>
<dbReference type="CDD" id="cd06171">
    <property type="entry name" value="Sigma70_r4"/>
    <property type="match status" value="1"/>
</dbReference>
<feature type="domain" description="RNA polymerase sigma-70 ECF-like HTH" evidence="5">
    <location>
        <begin position="17"/>
        <end position="184"/>
    </location>
</feature>
<dbReference type="NCBIfam" id="TIGR02937">
    <property type="entry name" value="sigma70-ECF"/>
    <property type="match status" value="1"/>
</dbReference>
<accession>A0ABX2EMY6</accession>
<keyword evidence="3" id="KW-0731">Sigma factor</keyword>
<dbReference type="SUPFAM" id="SSF88659">
    <property type="entry name" value="Sigma3 and sigma4 domains of RNA polymerase sigma factors"/>
    <property type="match status" value="1"/>
</dbReference>
<dbReference type="RefSeq" id="WP_173128165.1">
    <property type="nucleotide sequence ID" value="NZ_JABRWJ010000007.1"/>
</dbReference>
<protein>
    <submittedName>
        <fullName evidence="6">Sigma-70 family RNA polymerase sigma factor</fullName>
    </submittedName>
</protein>
<dbReference type="InterPro" id="IPR014284">
    <property type="entry name" value="RNA_pol_sigma-70_dom"/>
</dbReference>
<evidence type="ECO:0000256" key="1">
    <source>
        <dbReference type="ARBA" id="ARBA00010641"/>
    </source>
</evidence>
<dbReference type="InterPro" id="IPR013324">
    <property type="entry name" value="RNA_pol_sigma_r3/r4-like"/>
</dbReference>
<dbReference type="Pfam" id="PF07638">
    <property type="entry name" value="Sigma70_ECF"/>
    <property type="match status" value="1"/>
</dbReference>
<dbReference type="InterPro" id="IPR013325">
    <property type="entry name" value="RNA_pol_sigma_r2"/>
</dbReference>
<comment type="similarity">
    <text evidence="1">Belongs to the sigma-70 factor family. ECF subfamily.</text>
</comment>
<proteinExistence type="inferred from homology"/>